<name>A0ABQ0XPC6_9LACO</name>
<reference evidence="3 4" key="1">
    <citation type="submission" date="2019-07" db="EMBL/GenBank/DDBJ databases">
        <title>Whole genome shotgun sequence of Lactobacillus diolivorans NBRC 107869.</title>
        <authorList>
            <person name="Hosoyama A."/>
            <person name="Uohara A."/>
            <person name="Ohji S."/>
            <person name="Ichikawa N."/>
        </authorList>
    </citation>
    <scope>NUCLEOTIDE SEQUENCE [LARGE SCALE GENOMIC DNA]</scope>
    <source>
        <strain evidence="3 4">NBRC 107869</strain>
    </source>
</reference>
<proteinExistence type="predicted"/>
<keyword evidence="4" id="KW-1185">Reference proteome</keyword>
<evidence type="ECO:0000313" key="4">
    <source>
        <dbReference type="Proteomes" id="UP000321409"/>
    </source>
</evidence>
<dbReference type="InterPro" id="IPR046980">
    <property type="entry name" value="KefG/KefF"/>
</dbReference>
<dbReference type="InterPro" id="IPR003680">
    <property type="entry name" value="Flavodoxin_fold"/>
</dbReference>
<keyword evidence="1" id="KW-0560">Oxidoreductase</keyword>
<evidence type="ECO:0000313" key="3">
    <source>
        <dbReference type="EMBL" id="GEP25290.1"/>
    </source>
</evidence>
<dbReference type="Gene3D" id="3.40.50.360">
    <property type="match status" value="1"/>
</dbReference>
<dbReference type="RefSeq" id="WP_057866198.1">
    <property type="nucleotide sequence ID" value="NZ_BKAB01000095.1"/>
</dbReference>
<gene>
    <name evidence="3" type="ORF">LDI01_28830</name>
</gene>
<dbReference type="Pfam" id="PF02525">
    <property type="entry name" value="Flavodoxin_2"/>
    <property type="match status" value="1"/>
</dbReference>
<comment type="caution">
    <text evidence="3">The sequence shown here is derived from an EMBL/GenBank/DDBJ whole genome shotgun (WGS) entry which is preliminary data.</text>
</comment>
<evidence type="ECO:0000259" key="2">
    <source>
        <dbReference type="Pfam" id="PF02525"/>
    </source>
</evidence>
<accession>A0ABQ0XPC6</accession>
<dbReference type="Proteomes" id="UP000321409">
    <property type="component" value="Unassembled WGS sequence"/>
</dbReference>
<feature type="domain" description="Flavodoxin-like fold" evidence="2">
    <location>
        <begin position="1"/>
        <end position="159"/>
    </location>
</feature>
<dbReference type="SUPFAM" id="SSF52218">
    <property type="entry name" value="Flavoproteins"/>
    <property type="match status" value="1"/>
</dbReference>
<dbReference type="PANTHER" id="PTHR47307:SF1">
    <property type="entry name" value="GLUTATHIONE-REGULATED POTASSIUM-EFFLUX SYSTEM ANCILLARY PROTEIN KEFG"/>
    <property type="match status" value="1"/>
</dbReference>
<organism evidence="3 4">
    <name type="scientific">Lentilactobacillus diolivorans</name>
    <dbReference type="NCBI Taxonomy" id="179838"/>
    <lineage>
        <taxon>Bacteria</taxon>
        <taxon>Bacillati</taxon>
        <taxon>Bacillota</taxon>
        <taxon>Bacilli</taxon>
        <taxon>Lactobacillales</taxon>
        <taxon>Lactobacillaceae</taxon>
        <taxon>Lentilactobacillus</taxon>
    </lineage>
</organism>
<dbReference type="PANTHER" id="PTHR47307">
    <property type="entry name" value="GLUTATHIONE-REGULATED POTASSIUM-EFFLUX SYSTEM ANCILLARY PROTEIN KEFG"/>
    <property type="match status" value="1"/>
</dbReference>
<evidence type="ECO:0000256" key="1">
    <source>
        <dbReference type="ARBA" id="ARBA00023002"/>
    </source>
</evidence>
<protein>
    <submittedName>
        <fullName evidence="3">NAD(P)H dehydrogenase</fullName>
    </submittedName>
</protein>
<dbReference type="EMBL" id="BKAB01000095">
    <property type="protein sequence ID" value="GEP25290.1"/>
    <property type="molecule type" value="Genomic_DNA"/>
</dbReference>
<sequence length="231" mass="26933">MKTLIMVSHPNIEQSATEAFFKTSADFVDESTWYSLDHLYSKAKIDPDREQRFIQNFDRIIFQFPLYWYSSPASLKQYMDDVFTRKFIVATQSLKNKELGIVVTTGDALTDFQAGGSERYTMSEILRPFEAFANKAVMVYLKPFVVDQFNYKEVTDKQRLLVAYLQYLNAPMPLSLENREKWLLAQLKQSKLDTAPQQQQILDLVIGAIDDQQDQIDDLKMNIKLIRDQEE</sequence>
<dbReference type="InterPro" id="IPR029039">
    <property type="entry name" value="Flavoprotein-like_sf"/>
</dbReference>